<dbReference type="RefSeq" id="WP_394462149.1">
    <property type="nucleotide sequence ID" value="NZ_JBIGHZ010000005.1"/>
</dbReference>
<evidence type="ECO:0000256" key="2">
    <source>
        <dbReference type="PROSITE-ProRule" id="PRU00284"/>
    </source>
</evidence>
<keyword evidence="7" id="KW-1185">Reference proteome</keyword>
<dbReference type="InterPro" id="IPR004090">
    <property type="entry name" value="Chemotax_Me-accpt_rcpt"/>
</dbReference>
<dbReference type="EMBL" id="JBIGHZ010000005">
    <property type="protein sequence ID" value="MFG6449188.1"/>
    <property type="molecule type" value="Genomic_DNA"/>
</dbReference>
<dbReference type="InterPro" id="IPR004089">
    <property type="entry name" value="MCPsignal_dom"/>
</dbReference>
<dbReference type="PRINTS" id="PR00260">
    <property type="entry name" value="CHEMTRNSDUCR"/>
</dbReference>
<organism evidence="6 7">
    <name type="scientific">Roseateles rivi</name>
    <dbReference type="NCBI Taxonomy" id="3299028"/>
    <lineage>
        <taxon>Bacteria</taxon>
        <taxon>Pseudomonadati</taxon>
        <taxon>Pseudomonadota</taxon>
        <taxon>Betaproteobacteria</taxon>
        <taxon>Burkholderiales</taxon>
        <taxon>Sphaerotilaceae</taxon>
        <taxon>Roseateles</taxon>
    </lineage>
</organism>
<gene>
    <name evidence="6" type="ORF">ACG0Z6_13195</name>
</gene>
<dbReference type="Pfam" id="PF08447">
    <property type="entry name" value="PAS_3"/>
    <property type="match status" value="1"/>
</dbReference>
<proteinExistence type="inferred from homology"/>
<dbReference type="Gene3D" id="1.10.287.950">
    <property type="entry name" value="Methyl-accepting chemotaxis protein"/>
    <property type="match status" value="1"/>
</dbReference>
<evidence type="ECO:0000256" key="3">
    <source>
        <dbReference type="SAM" id="MobiDB-lite"/>
    </source>
</evidence>
<dbReference type="PROSITE" id="PS50111">
    <property type="entry name" value="CHEMOTAXIS_TRANSDUC_2"/>
    <property type="match status" value="1"/>
</dbReference>
<dbReference type="Proteomes" id="UP001606099">
    <property type="component" value="Unassembled WGS sequence"/>
</dbReference>
<evidence type="ECO:0000313" key="6">
    <source>
        <dbReference type="EMBL" id="MFG6449188.1"/>
    </source>
</evidence>
<dbReference type="CDD" id="cd11386">
    <property type="entry name" value="MCP_signal"/>
    <property type="match status" value="1"/>
</dbReference>
<dbReference type="Pfam" id="PF00015">
    <property type="entry name" value="MCPsignal"/>
    <property type="match status" value="1"/>
</dbReference>
<evidence type="ECO:0000256" key="1">
    <source>
        <dbReference type="ARBA" id="ARBA00029447"/>
    </source>
</evidence>
<evidence type="ECO:0000259" key="5">
    <source>
        <dbReference type="PROSITE" id="PS50112"/>
    </source>
</evidence>
<comment type="similarity">
    <text evidence="1">Belongs to the methyl-accepting chemotaxis (MCP) protein family.</text>
</comment>
<dbReference type="InterPro" id="IPR051310">
    <property type="entry name" value="MCP_chemotaxis"/>
</dbReference>
<keyword evidence="2" id="KW-0807">Transducer</keyword>
<dbReference type="SUPFAM" id="SSF58104">
    <property type="entry name" value="Methyl-accepting chemotaxis protein (MCP) signaling domain"/>
    <property type="match status" value="1"/>
</dbReference>
<dbReference type="PANTHER" id="PTHR43531:SF7">
    <property type="entry name" value="AEROTAXIS RECEPTOR"/>
    <property type="match status" value="1"/>
</dbReference>
<protein>
    <submittedName>
        <fullName evidence="6">Methyl-accepting chemotaxis protein</fullName>
    </submittedName>
</protein>
<dbReference type="PANTHER" id="PTHR43531">
    <property type="entry name" value="PROTEIN ICFG"/>
    <property type="match status" value="1"/>
</dbReference>
<dbReference type="CDD" id="cd00130">
    <property type="entry name" value="PAS"/>
    <property type="match status" value="1"/>
</dbReference>
<dbReference type="PROSITE" id="PS50112">
    <property type="entry name" value="PAS"/>
    <property type="match status" value="1"/>
</dbReference>
<feature type="domain" description="Methyl-accepting transducer" evidence="4">
    <location>
        <begin position="262"/>
        <end position="491"/>
    </location>
</feature>
<dbReference type="SUPFAM" id="SSF55785">
    <property type="entry name" value="PYP-like sensor domain (PAS domain)"/>
    <property type="match status" value="1"/>
</dbReference>
<dbReference type="Gene3D" id="3.30.450.20">
    <property type="entry name" value="PAS domain"/>
    <property type="match status" value="1"/>
</dbReference>
<dbReference type="InterPro" id="IPR000014">
    <property type="entry name" value="PAS"/>
</dbReference>
<comment type="caution">
    <text evidence="6">The sequence shown here is derived from an EMBL/GenBank/DDBJ whole genome shotgun (WGS) entry which is preliminary data.</text>
</comment>
<dbReference type="SMART" id="SM00283">
    <property type="entry name" value="MA"/>
    <property type="match status" value="1"/>
</dbReference>
<reference evidence="6 7" key="1">
    <citation type="submission" date="2024-08" db="EMBL/GenBank/DDBJ databases">
        <authorList>
            <person name="Lu H."/>
        </authorList>
    </citation>
    <scope>NUCLEOTIDE SEQUENCE [LARGE SCALE GENOMIC DNA]</scope>
    <source>
        <strain evidence="6 7">BYS180W</strain>
    </source>
</reference>
<feature type="region of interest" description="Disordered" evidence="3">
    <location>
        <begin position="411"/>
        <end position="430"/>
    </location>
</feature>
<evidence type="ECO:0000259" key="4">
    <source>
        <dbReference type="PROSITE" id="PS50111"/>
    </source>
</evidence>
<dbReference type="InterPro" id="IPR013655">
    <property type="entry name" value="PAS_fold_3"/>
</dbReference>
<dbReference type="NCBIfam" id="TIGR00229">
    <property type="entry name" value="sensory_box"/>
    <property type="match status" value="1"/>
</dbReference>
<name>A0ABW7FXV8_9BURK</name>
<feature type="domain" description="PAS" evidence="5">
    <location>
        <begin position="25"/>
        <end position="60"/>
    </location>
</feature>
<accession>A0ABW7FXV8</accession>
<evidence type="ECO:0000313" key="7">
    <source>
        <dbReference type="Proteomes" id="UP001606099"/>
    </source>
</evidence>
<dbReference type="InterPro" id="IPR035965">
    <property type="entry name" value="PAS-like_dom_sf"/>
</dbReference>
<sequence length="532" mass="57031">MRLNLPVVDQEYPFPSGESLVSTTDLQGRILHCNSAFVEVSGYSREELMGQPHNLIRHPDMPPEAFADMWQTIASGSPWLGLVKNRRKDGSHYWVQANVTPLMDGDSPVGYMSVRTEPSREQVQAAQALYEQMRHAPGSIALRAGRVQPRGLARVAALWPRLNPLSSLALFALLMGIWALPASWSWAAPLAALVAALGYNAALTRHEAQGLRRICGFANRLAAGDLSSQVPVSGNLLLRPLEGALSQLSVNMRALVSDTQQELQRMMSVSQDLSQGNQDLAARTEAQSASLEQTAASTHQIQATASQNTETTMQAVSSAERVSSMAKEGADVVASVHETMAQIAKVSDRIADISQTIDGIAFQTNLLALNAAVEAARAGDHGKGFAVVASEVRALSQRCSTAAREIRQLTQRSTAQMQHGTSQAEQARSQMSDTLGSVQHINSLLCAIQSTAREQLSGVSQIHEAICQMDGITQQNAGLVDKLADAAVQLSDHAQSVQASLAVFKLGARQQSLGDAVALRRQAKAKQLAEAA</sequence>